<protein>
    <submittedName>
        <fullName evidence="1">Uncharacterized protein</fullName>
    </submittedName>
</protein>
<reference evidence="2" key="1">
    <citation type="submission" date="2016-10" db="EMBL/GenBank/DDBJ databases">
        <authorList>
            <person name="Varghese N."/>
        </authorList>
    </citation>
    <scope>NUCLEOTIDE SEQUENCE [LARGE SCALE GENOMIC DNA]</scope>
    <source>
        <strain evidence="2">HL 19</strain>
    </source>
</reference>
<gene>
    <name evidence="1" type="ORF">SAMN05661077_0588</name>
</gene>
<accession>A0A0N8PN14</accession>
<organism evidence="1 2">
    <name type="scientific">Thiohalorhabdus denitrificans</name>
    <dbReference type="NCBI Taxonomy" id="381306"/>
    <lineage>
        <taxon>Bacteria</taxon>
        <taxon>Pseudomonadati</taxon>
        <taxon>Pseudomonadota</taxon>
        <taxon>Gammaproteobacteria</taxon>
        <taxon>Thiohalorhabdales</taxon>
        <taxon>Thiohalorhabdaceae</taxon>
        <taxon>Thiohalorhabdus</taxon>
    </lineage>
</organism>
<evidence type="ECO:0000313" key="1">
    <source>
        <dbReference type="EMBL" id="SCX82669.1"/>
    </source>
</evidence>
<evidence type="ECO:0000313" key="2">
    <source>
        <dbReference type="Proteomes" id="UP000183104"/>
    </source>
</evidence>
<sequence length="129" mass="14600">MSREPTLLAYFILSVLPASEVAAAAEFREKPENPDAARAFDFLLDTDFSKQCDLSTSPLEENLSQLFERSYMGLEFERWEVAERGDGAYLLTLHYIDGRSGPTTARWEVRPGPEEARWEGESAEVLSCF</sequence>
<keyword evidence="2" id="KW-1185">Reference proteome</keyword>
<dbReference type="STRING" id="381306.AN478_09075"/>
<dbReference type="EMBL" id="FMUN01000001">
    <property type="protein sequence ID" value="SCX82669.1"/>
    <property type="molecule type" value="Genomic_DNA"/>
</dbReference>
<dbReference type="AlphaFoldDB" id="A0A0N8PN14"/>
<proteinExistence type="predicted"/>
<dbReference type="RefSeq" id="WP_054966284.1">
    <property type="nucleotide sequence ID" value="NZ_FMUN01000001.1"/>
</dbReference>
<dbReference type="Proteomes" id="UP000183104">
    <property type="component" value="Unassembled WGS sequence"/>
</dbReference>
<name>A0A0N8PN14_9GAMM</name>